<name>A0A8X7NZT0_BRACI</name>
<sequence>MKRKKEHYIMLQCGDTQYGIRQGVRGGSRIINEVRGRSTTPFLKRFSPQELPDDGLHYRHPWVFGVEEIERLTKRAKESEEVQELTVKVDVTERSAH</sequence>
<dbReference type="AlphaFoldDB" id="A0A8X7NZT0"/>
<dbReference type="EMBL" id="JAAMPC010001480">
    <property type="protein sequence ID" value="KAG2240804.1"/>
    <property type="molecule type" value="Genomic_DNA"/>
</dbReference>
<dbReference type="Proteomes" id="UP000886595">
    <property type="component" value="Unassembled WGS sequence"/>
</dbReference>
<dbReference type="OrthoDB" id="1129285at2759"/>
<proteinExistence type="predicted"/>
<keyword evidence="2" id="KW-1185">Reference proteome</keyword>
<protein>
    <submittedName>
        <fullName evidence="1">Uncharacterized protein</fullName>
    </submittedName>
</protein>
<reference evidence="1 2" key="1">
    <citation type="submission" date="2020-02" db="EMBL/GenBank/DDBJ databases">
        <authorList>
            <person name="Ma Q."/>
            <person name="Huang Y."/>
            <person name="Song X."/>
            <person name="Pei D."/>
        </authorList>
    </citation>
    <scope>NUCLEOTIDE SEQUENCE [LARGE SCALE GENOMIC DNA]</scope>
    <source>
        <strain evidence="1">Sxm20200214</strain>
        <tissue evidence="1">Leaf</tissue>
    </source>
</reference>
<comment type="caution">
    <text evidence="1">The sequence shown here is derived from an EMBL/GenBank/DDBJ whole genome shotgun (WGS) entry which is preliminary data.</text>
</comment>
<organism evidence="1 2">
    <name type="scientific">Brassica carinata</name>
    <name type="common">Ethiopian mustard</name>
    <name type="synonym">Abyssinian cabbage</name>
    <dbReference type="NCBI Taxonomy" id="52824"/>
    <lineage>
        <taxon>Eukaryota</taxon>
        <taxon>Viridiplantae</taxon>
        <taxon>Streptophyta</taxon>
        <taxon>Embryophyta</taxon>
        <taxon>Tracheophyta</taxon>
        <taxon>Spermatophyta</taxon>
        <taxon>Magnoliopsida</taxon>
        <taxon>eudicotyledons</taxon>
        <taxon>Gunneridae</taxon>
        <taxon>Pentapetalae</taxon>
        <taxon>rosids</taxon>
        <taxon>malvids</taxon>
        <taxon>Brassicales</taxon>
        <taxon>Brassicaceae</taxon>
        <taxon>Brassiceae</taxon>
        <taxon>Brassica</taxon>
    </lineage>
</organism>
<gene>
    <name evidence="1" type="ORF">Bca52824_097085</name>
</gene>
<evidence type="ECO:0000313" key="2">
    <source>
        <dbReference type="Proteomes" id="UP000886595"/>
    </source>
</evidence>
<evidence type="ECO:0000313" key="1">
    <source>
        <dbReference type="EMBL" id="KAG2240804.1"/>
    </source>
</evidence>
<accession>A0A8X7NZT0</accession>